<dbReference type="Pfam" id="PF14219">
    <property type="entry name" value="DUF4328"/>
    <property type="match status" value="1"/>
</dbReference>
<dbReference type="OrthoDB" id="4174975at2"/>
<feature type="transmembrane region" description="Helical" evidence="1">
    <location>
        <begin position="211"/>
        <end position="230"/>
    </location>
</feature>
<evidence type="ECO:0000259" key="2">
    <source>
        <dbReference type="Pfam" id="PF14219"/>
    </source>
</evidence>
<feature type="transmembrane region" description="Helical" evidence="1">
    <location>
        <begin position="58"/>
        <end position="79"/>
    </location>
</feature>
<gene>
    <name evidence="3" type="ORF">EFK50_08335</name>
</gene>
<comment type="caution">
    <text evidence="3">The sequence shown here is derived from an EMBL/GenBank/DDBJ whole genome shotgun (WGS) entry which is preliminary data.</text>
</comment>
<dbReference type="InterPro" id="IPR025565">
    <property type="entry name" value="DUF4328"/>
</dbReference>
<feature type="domain" description="DUF4328" evidence="2">
    <location>
        <begin position="91"/>
        <end position="234"/>
    </location>
</feature>
<proteinExistence type="predicted"/>
<dbReference type="AlphaFoldDB" id="A0A3N0CJW6"/>
<keyword evidence="1" id="KW-1133">Transmembrane helix</keyword>
<feature type="transmembrane region" description="Helical" evidence="1">
    <location>
        <begin position="175"/>
        <end position="191"/>
    </location>
</feature>
<reference evidence="3 4" key="1">
    <citation type="submission" date="2018-11" db="EMBL/GenBank/DDBJ databases">
        <authorList>
            <person name="Li F."/>
        </authorList>
    </citation>
    <scope>NUCLEOTIDE SEQUENCE [LARGE SCALE GENOMIC DNA]</scope>
    <source>
        <strain evidence="3 4">Gsoil 097</strain>
    </source>
</reference>
<evidence type="ECO:0000313" key="4">
    <source>
        <dbReference type="Proteomes" id="UP000267128"/>
    </source>
</evidence>
<evidence type="ECO:0000256" key="1">
    <source>
        <dbReference type="SAM" id="Phobius"/>
    </source>
</evidence>
<dbReference type="EMBL" id="RJSE01000006">
    <property type="protein sequence ID" value="RNL63732.1"/>
    <property type="molecule type" value="Genomic_DNA"/>
</dbReference>
<protein>
    <submittedName>
        <fullName evidence="3">DUF4328 domain-containing protein</fullName>
    </submittedName>
</protein>
<organism evidence="3 4">
    <name type="scientific">Nocardioides marmoriginsengisoli</name>
    <dbReference type="NCBI Taxonomy" id="661483"/>
    <lineage>
        <taxon>Bacteria</taxon>
        <taxon>Bacillati</taxon>
        <taxon>Actinomycetota</taxon>
        <taxon>Actinomycetes</taxon>
        <taxon>Propionibacteriales</taxon>
        <taxon>Nocardioidaceae</taxon>
        <taxon>Nocardioides</taxon>
    </lineage>
</organism>
<keyword evidence="1" id="KW-0472">Membrane</keyword>
<accession>A0A3N0CJW6</accession>
<dbReference type="Proteomes" id="UP000267128">
    <property type="component" value="Unassembled WGS sequence"/>
</dbReference>
<feature type="transmembrane region" description="Helical" evidence="1">
    <location>
        <begin position="99"/>
        <end position="121"/>
    </location>
</feature>
<name>A0A3N0CJW6_9ACTN</name>
<keyword evidence="4" id="KW-1185">Reference proteome</keyword>
<sequence>MTDVPAAPPPGWYPHPERVGALLYWDGAAWVQPPPVLVPQGTPVTVRSFVRLSKVVGAGLRLSGLVLVGQMALFVWGIGMFDEAVASGDVETLTRFDDLNLALVIAFVVVFLLTGITWTVWQYQVAGTVAPGELRHGPGMHAGSWYIPLANLVIPCQNVRDLWGNLLGTADKTRVNWWWATLLIGGLVSRIGDSSFEDATTVDDFNESMVFYLVANLFQLVGAVLAISIVRRLTLAGLERSATLTTPAIPGA</sequence>
<evidence type="ECO:0000313" key="3">
    <source>
        <dbReference type="EMBL" id="RNL63732.1"/>
    </source>
</evidence>
<dbReference type="RefSeq" id="WP_123227119.1">
    <property type="nucleotide sequence ID" value="NZ_RJSE01000006.1"/>
</dbReference>
<keyword evidence="1" id="KW-0812">Transmembrane</keyword>